<dbReference type="AlphaFoldDB" id="A0A5M6D8E6"/>
<reference evidence="2 3" key="1">
    <citation type="submission" date="2019-08" db="EMBL/GenBank/DDBJ databases">
        <authorList>
            <person name="Dhanesh K."/>
            <person name="Kumar G."/>
            <person name="Sasikala C."/>
            <person name="Venkata Ramana C."/>
        </authorList>
    </citation>
    <scope>NUCLEOTIDE SEQUENCE [LARGE SCALE GENOMIC DNA]</scope>
    <source>
        <strain evidence="2 3">JC645</strain>
    </source>
</reference>
<dbReference type="Proteomes" id="UP000324479">
    <property type="component" value="Unassembled WGS sequence"/>
</dbReference>
<proteinExistence type="predicted"/>
<dbReference type="EMBL" id="VWOX01000005">
    <property type="protein sequence ID" value="KAA5543828.1"/>
    <property type="molecule type" value="Genomic_DNA"/>
</dbReference>
<comment type="caution">
    <text evidence="2">The sequence shown here is derived from an EMBL/GenBank/DDBJ whole genome shotgun (WGS) entry which is preliminary data.</text>
</comment>
<organism evidence="2 3">
    <name type="scientific">Roseiconus nitratireducens</name>
    <dbReference type="NCBI Taxonomy" id="2605748"/>
    <lineage>
        <taxon>Bacteria</taxon>
        <taxon>Pseudomonadati</taxon>
        <taxon>Planctomycetota</taxon>
        <taxon>Planctomycetia</taxon>
        <taxon>Pirellulales</taxon>
        <taxon>Pirellulaceae</taxon>
        <taxon>Roseiconus</taxon>
    </lineage>
</organism>
<feature type="compositionally biased region" description="Polar residues" evidence="1">
    <location>
        <begin position="98"/>
        <end position="109"/>
    </location>
</feature>
<feature type="compositionally biased region" description="Low complexity" evidence="1">
    <location>
        <begin position="110"/>
        <end position="121"/>
    </location>
</feature>
<evidence type="ECO:0000313" key="3">
    <source>
        <dbReference type="Proteomes" id="UP000324479"/>
    </source>
</evidence>
<dbReference type="NCBIfam" id="TIGR02595">
    <property type="entry name" value="PEP_CTERM"/>
    <property type="match status" value="1"/>
</dbReference>
<sequence length="252" mass="26047">MKLSQPNLARSSLNLFEWALVCGRQYSPLRNNSDIGLFMMNNKRVICAATMAALMTCCQAQAAVVSFLGSVDSGRPGPVLGSLPRNFVLVLDYTPSPGGSSNTTGTLSFPATPNSNTSNTDPNPAVSVMTIGQVAIGNNTGAGGTDFFSFNGNVPTGMLGPNQVNFSFTFTKPGDTLDSNELTPEAIATLVSGQTSVAFSGGTGGFSGQGVIRGAPEPSTMIALTGLVVGGCGIGYRRRKQSRSEDSEAISE</sequence>
<feature type="region of interest" description="Disordered" evidence="1">
    <location>
        <begin position="98"/>
        <end position="121"/>
    </location>
</feature>
<protein>
    <submittedName>
        <fullName evidence="2">PEP-CTERM sorting domain-containing protein</fullName>
    </submittedName>
</protein>
<name>A0A5M6D8E6_9BACT</name>
<evidence type="ECO:0000313" key="2">
    <source>
        <dbReference type="EMBL" id="KAA5543828.1"/>
    </source>
</evidence>
<keyword evidence="3" id="KW-1185">Reference proteome</keyword>
<accession>A0A5M6D8E6</accession>
<evidence type="ECO:0000256" key="1">
    <source>
        <dbReference type="SAM" id="MobiDB-lite"/>
    </source>
</evidence>
<gene>
    <name evidence="2" type="ORF">FYK55_11710</name>
</gene>
<dbReference type="InterPro" id="IPR013424">
    <property type="entry name" value="Ice-binding_C"/>
</dbReference>